<comment type="caution">
    <text evidence="1">The sequence shown here is derived from an EMBL/GenBank/DDBJ whole genome shotgun (WGS) entry which is preliminary data.</text>
</comment>
<dbReference type="OrthoDB" id="442176at2759"/>
<organism evidence="1 2">
    <name type="scientific">Alternaria atra</name>
    <dbReference type="NCBI Taxonomy" id="119953"/>
    <lineage>
        <taxon>Eukaryota</taxon>
        <taxon>Fungi</taxon>
        <taxon>Dikarya</taxon>
        <taxon>Ascomycota</taxon>
        <taxon>Pezizomycotina</taxon>
        <taxon>Dothideomycetes</taxon>
        <taxon>Pleosporomycetidae</taxon>
        <taxon>Pleosporales</taxon>
        <taxon>Pleosporineae</taxon>
        <taxon>Pleosporaceae</taxon>
        <taxon>Alternaria</taxon>
        <taxon>Alternaria sect. Ulocladioides</taxon>
    </lineage>
</organism>
<proteinExistence type="predicted"/>
<evidence type="ECO:0000313" key="2">
    <source>
        <dbReference type="Proteomes" id="UP000676310"/>
    </source>
</evidence>
<dbReference type="Gene3D" id="2.40.320.10">
    <property type="entry name" value="Hypothetical Protein Pfu-838710-001"/>
    <property type="match status" value="1"/>
</dbReference>
<dbReference type="GO" id="GO:0042357">
    <property type="term" value="P:thiamine diphosphate metabolic process"/>
    <property type="evidence" value="ECO:0007669"/>
    <property type="project" value="TreeGrafter"/>
</dbReference>
<reference evidence="1" key="1">
    <citation type="submission" date="2021-05" db="EMBL/GenBank/DDBJ databases">
        <authorList>
            <person name="Stam R."/>
        </authorList>
    </citation>
    <scope>NUCLEOTIDE SEQUENCE</scope>
    <source>
        <strain evidence="1">CS162</strain>
    </source>
</reference>
<accession>A0A8J2IPF2</accession>
<dbReference type="GO" id="GO:0050333">
    <property type="term" value="F:thiamine triphosphate phosphatase activity"/>
    <property type="evidence" value="ECO:0007669"/>
    <property type="project" value="InterPro"/>
</dbReference>
<dbReference type="RefSeq" id="XP_043175291.1">
    <property type="nucleotide sequence ID" value="XM_043319356.1"/>
</dbReference>
<protein>
    <recommendedName>
        <fullName evidence="3">Thiamine-triphosphatase</fullName>
    </recommendedName>
</protein>
<sequence length="212" mass="24230">MFPKAISQTFHLEVERKFCGLAVTDLTLHVGNPPFWSIQSQGQRMFKDTYFDRAGLLAAAGVWIRLRNGQWEAKVRKGGDFQNSRFEELSDARKIGEQVHTITGQVGSEREFFGLNRVANMCTTRRTWLADERFTIVLDTMDFGHEVGEVELQSEVHLAYTGQALEDHKQMAMQQMDKEIVAFMERYRWAFAAGVPIGKLTAYFQRDAAGKL</sequence>
<dbReference type="InterPro" id="IPR039582">
    <property type="entry name" value="THTPA"/>
</dbReference>
<dbReference type="InterPro" id="IPR012177">
    <property type="entry name" value="ThTPase_euk"/>
</dbReference>
<dbReference type="SUPFAM" id="SSF55154">
    <property type="entry name" value="CYTH-like phosphatases"/>
    <property type="match status" value="1"/>
</dbReference>
<dbReference type="CDD" id="cd07758">
    <property type="entry name" value="ThTPase"/>
    <property type="match status" value="1"/>
</dbReference>
<evidence type="ECO:0008006" key="3">
    <source>
        <dbReference type="Google" id="ProtNLM"/>
    </source>
</evidence>
<evidence type="ECO:0000313" key="1">
    <source>
        <dbReference type="EMBL" id="CAG5187422.1"/>
    </source>
</evidence>
<dbReference type="EMBL" id="CAJRGZ010000031">
    <property type="protein sequence ID" value="CAG5187422.1"/>
    <property type="molecule type" value="Genomic_DNA"/>
</dbReference>
<dbReference type="PANTHER" id="PTHR14586">
    <property type="entry name" value="THIAMINE-TRIPHOSPHATASE"/>
    <property type="match status" value="1"/>
</dbReference>
<dbReference type="GO" id="GO:0000287">
    <property type="term" value="F:magnesium ion binding"/>
    <property type="evidence" value="ECO:0007669"/>
    <property type="project" value="TreeGrafter"/>
</dbReference>
<dbReference type="GO" id="GO:0006772">
    <property type="term" value="P:thiamine metabolic process"/>
    <property type="evidence" value="ECO:0007669"/>
    <property type="project" value="InterPro"/>
</dbReference>
<keyword evidence="2" id="KW-1185">Reference proteome</keyword>
<dbReference type="Proteomes" id="UP000676310">
    <property type="component" value="Unassembled WGS sequence"/>
</dbReference>
<dbReference type="AlphaFoldDB" id="A0A8J2IPF2"/>
<dbReference type="GeneID" id="67012017"/>
<gene>
    <name evidence="1" type="ORF">ALTATR162_LOCUS11714</name>
</gene>
<name>A0A8J2IPF2_9PLEO</name>
<dbReference type="InterPro" id="IPR033469">
    <property type="entry name" value="CYTH-like_dom_sf"/>
</dbReference>
<dbReference type="PANTHER" id="PTHR14586:SF1">
    <property type="entry name" value="THIAMINE-TRIPHOSPHATASE"/>
    <property type="match status" value="1"/>
</dbReference>